<gene>
    <name evidence="2" type="ORF">TDSAC_1476</name>
</gene>
<evidence type="ECO:0000313" key="2">
    <source>
        <dbReference type="EMBL" id="AWB10816.1"/>
    </source>
</evidence>
<evidence type="ECO:0000313" key="3">
    <source>
        <dbReference type="Proteomes" id="UP000244792"/>
    </source>
</evidence>
<proteinExistence type="predicted"/>
<dbReference type="KEGG" id="taci:TDSAC_1476"/>
<dbReference type="EMBL" id="CP020921">
    <property type="protein sequence ID" value="AWB10816.1"/>
    <property type="molecule type" value="Genomic_DNA"/>
</dbReference>
<feature type="domain" description="DNA replication/recombination mediator RecO N-terminal" evidence="1">
    <location>
        <begin position="3"/>
        <end position="74"/>
    </location>
</feature>
<protein>
    <submittedName>
        <fullName evidence="2">Recombination protein O</fullName>
    </submittedName>
</protein>
<organism evidence="2 3">
    <name type="scientific">Thermodesulfobium acidiphilum</name>
    <dbReference type="NCBI Taxonomy" id="1794699"/>
    <lineage>
        <taxon>Bacteria</taxon>
        <taxon>Pseudomonadati</taxon>
        <taxon>Thermodesulfobiota</taxon>
        <taxon>Thermodesulfobiia</taxon>
        <taxon>Thermodesulfobiales</taxon>
        <taxon>Thermodesulfobiaceae</taxon>
        <taxon>Thermodesulfobium</taxon>
    </lineage>
</organism>
<dbReference type="InterPro" id="IPR012340">
    <property type="entry name" value="NA-bd_OB-fold"/>
</dbReference>
<evidence type="ECO:0000259" key="1">
    <source>
        <dbReference type="Pfam" id="PF11967"/>
    </source>
</evidence>
<dbReference type="AlphaFoldDB" id="A0A2R4W292"/>
<accession>A0A2R4W292</accession>
<dbReference type="RefSeq" id="WP_108309591.1">
    <property type="nucleotide sequence ID" value="NZ_CP020921.1"/>
</dbReference>
<dbReference type="OrthoDB" id="9797083at2"/>
<dbReference type="Gene3D" id="2.40.50.140">
    <property type="entry name" value="Nucleic acid-binding proteins"/>
    <property type="match status" value="1"/>
</dbReference>
<keyword evidence="3" id="KW-1185">Reference proteome</keyword>
<dbReference type="SUPFAM" id="SSF50249">
    <property type="entry name" value="Nucleic acid-binding proteins"/>
    <property type="match status" value="1"/>
</dbReference>
<sequence length="178" mass="20802">MIEQGIFLRSYPIKENSFIVKILTDSFGSLPALLKGSKKAIFRKLIFPGTFMDVELVKTKGEIMILNEYSIIRSPNIGSFRQSILLSSYLDIIDKIARGAFESVKRVYANIFFENETQFKDLDWFVKSLKEEFYYAGFVDELHYEKDISDFKALKKQMIEILGYLPKSIKLIEKEFYE</sequence>
<dbReference type="InterPro" id="IPR022572">
    <property type="entry name" value="DNA_rep/recomb_RecO_N"/>
</dbReference>
<reference evidence="2 3" key="1">
    <citation type="submission" date="2017-04" db="EMBL/GenBank/DDBJ databases">
        <title>Genomic insights into metabolism of Thermodesulfobium acidiphilum.</title>
        <authorList>
            <person name="Toshchakov S.V."/>
            <person name="Frolov E.N."/>
            <person name="Kublanov I.V."/>
            <person name="Samarov N.I."/>
            <person name="Novikov A."/>
            <person name="Lebedinsky A.V."/>
            <person name="Bonch-Osmolovskaya E.A."/>
            <person name="Chernyh N.A."/>
        </authorList>
    </citation>
    <scope>NUCLEOTIDE SEQUENCE [LARGE SCALE GENOMIC DNA]</scope>
    <source>
        <strain evidence="2 3">3127-1</strain>
    </source>
</reference>
<dbReference type="Pfam" id="PF11967">
    <property type="entry name" value="RecO_N"/>
    <property type="match status" value="1"/>
</dbReference>
<dbReference type="Proteomes" id="UP000244792">
    <property type="component" value="Chromosome"/>
</dbReference>
<name>A0A2R4W292_THEAF</name>